<dbReference type="Gene3D" id="3.60.21.10">
    <property type="match status" value="1"/>
</dbReference>
<evidence type="ECO:0000313" key="4">
    <source>
        <dbReference type="Proteomes" id="UP000617628"/>
    </source>
</evidence>
<name>A0A934VQK9_9BACT</name>
<evidence type="ECO:0000259" key="2">
    <source>
        <dbReference type="Pfam" id="PF12850"/>
    </source>
</evidence>
<dbReference type="InterPro" id="IPR000979">
    <property type="entry name" value="Phosphodiesterase_MJ0936/Vps29"/>
</dbReference>
<dbReference type="AlphaFoldDB" id="A0A934VQK9"/>
<proteinExistence type="inferred from homology"/>
<protein>
    <submittedName>
        <fullName evidence="3">Metallophosphoesterase family protein</fullName>
    </submittedName>
</protein>
<dbReference type="EMBL" id="JAENIL010000010">
    <property type="protein sequence ID" value="MBK1876604.1"/>
    <property type="molecule type" value="Genomic_DNA"/>
</dbReference>
<accession>A0A934VQK9</accession>
<evidence type="ECO:0000256" key="1">
    <source>
        <dbReference type="ARBA" id="ARBA00008950"/>
    </source>
</evidence>
<keyword evidence="4" id="KW-1185">Reference proteome</keyword>
<gene>
    <name evidence="3" type="ORF">JIN87_06975</name>
</gene>
<evidence type="ECO:0000313" key="3">
    <source>
        <dbReference type="EMBL" id="MBK1876604.1"/>
    </source>
</evidence>
<reference evidence="3" key="1">
    <citation type="submission" date="2021-01" db="EMBL/GenBank/DDBJ databases">
        <title>Modified the classification status of verrucomicrobia.</title>
        <authorList>
            <person name="Feng X."/>
        </authorList>
    </citation>
    <scope>NUCLEOTIDE SEQUENCE</scope>
    <source>
        <strain evidence="3">KCTC 13126</strain>
    </source>
</reference>
<sequence>MRNIAVISDTHGTVPDRLLTHLSEADEIWHLGDVTRPDILIPIQNLGRPLIVVNGNCDPRGTWPETRQLEREGCTFHLQHRPPPIAIPSNDAILFGHLHRPIDETMDGIRILNPGAITGPRHGSASSFAWLRFPEPGKWTWKVTAL</sequence>
<dbReference type="InterPro" id="IPR029052">
    <property type="entry name" value="Metallo-depent_PP-like"/>
</dbReference>
<dbReference type="Proteomes" id="UP000617628">
    <property type="component" value="Unassembled WGS sequence"/>
</dbReference>
<comment type="similarity">
    <text evidence="1">Belongs to the metallophosphoesterase superfamily. YfcE family.</text>
</comment>
<comment type="caution">
    <text evidence="3">The sequence shown here is derived from an EMBL/GenBank/DDBJ whole genome shotgun (WGS) entry which is preliminary data.</text>
</comment>
<organism evidence="3 4">
    <name type="scientific">Pelagicoccus mobilis</name>
    <dbReference type="NCBI Taxonomy" id="415221"/>
    <lineage>
        <taxon>Bacteria</taxon>
        <taxon>Pseudomonadati</taxon>
        <taxon>Verrucomicrobiota</taxon>
        <taxon>Opitutia</taxon>
        <taxon>Puniceicoccales</taxon>
        <taxon>Pelagicoccaceae</taxon>
        <taxon>Pelagicoccus</taxon>
    </lineage>
</organism>
<feature type="domain" description="Calcineurin-like phosphoesterase" evidence="2">
    <location>
        <begin position="3"/>
        <end position="131"/>
    </location>
</feature>
<dbReference type="RefSeq" id="WP_200354820.1">
    <property type="nucleotide sequence ID" value="NZ_JAENIL010000010.1"/>
</dbReference>
<dbReference type="Pfam" id="PF12850">
    <property type="entry name" value="Metallophos_2"/>
    <property type="match status" value="1"/>
</dbReference>
<dbReference type="SUPFAM" id="SSF56300">
    <property type="entry name" value="Metallo-dependent phosphatases"/>
    <property type="match status" value="1"/>
</dbReference>
<dbReference type="PANTHER" id="PTHR11124">
    <property type="entry name" value="VACUOLAR SORTING PROTEIN VPS29"/>
    <property type="match status" value="1"/>
</dbReference>
<dbReference type="InterPro" id="IPR024654">
    <property type="entry name" value="Calcineurin-like_PHP_lpxH"/>
</dbReference>